<feature type="chain" id="PRO_5030818799" description="Inosine/uridine-preferring nucleoside hydrolase domain-containing protein" evidence="5">
    <location>
        <begin position="24"/>
        <end position="384"/>
    </location>
</feature>
<evidence type="ECO:0000256" key="2">
    <source>
        <dbReference type="ARBA" id="ARBA00022801"/>
    </source>
</evidence>
<dbReference type="GO" id="GO:0005829">
    <property type="term" value="C:cytosol"/>
    <property type="evidence" value="ECO:0007669"/>
    <property type="project" value="TreeGrafter"/>
</dbReference>
<evidence type="ECO:0000256" key="5">
    <source>
        <dbReference type="SAM" id="SignalP"/>
    </source>
</evidence>
<evidence type="ECO:0000256" key="3">
    <source>
        <dbReference type="ARBA" id="ARBA00023295"/>
    </source>
</evidence>
<dbReference type="EMBL" id="HBNR01053221">
    <property type="protein sequence ID" value="CAE4618482.1"/>
    <property type="molecule type" value="Transcribed_RNA"/>
</dbReference>
<keyword evidence="3" id="KW-0326">Glycosidase</keyword>
<dbReference type="SUPFAM" id="SSF53590">
    <property type="entry name" value="Nucleoside hydrolase"/>
    <property type="match status" value="1"/>
</dbReference>
<evidence type="ECO:0000259" key="6">
    <source>
        <dbReference type="Pfam" id="PF01156"/>
    </source>
</evidence>
<dbReference type="InterPro" id="IPR023186">
    <property type="entry name" value="IUNH"/>
</dbReference>
<evidence type="ECO:0000256" key="4">
    <source>
        <dbReference type="SAM" id="MobiDB-lite"/>
    </source>
</evidence>
<keyword evidence="2" id="KW-0378">Hydrolase</keyword>
<proteinExistence type="inferred from homology"/>
<evidence type="ECO:0000256" key="1">
    <source>
        <dbReference type="ARBA" id="ARBA00009176"/>
    </source>
</evidence>
<sequence>MRRWGSTQRWLRGLAISIGVAAAVPEEGPSKRQKVIIVADVGVDDAAGLLWALANEKLEVLGVTASFGCHWDVRRTAANARTVLRSAGREDVPVFVGSRWAFGQSASPRLDGSLFHGPDGFGGEGGPWSEEEPESLPTCPSAGGSCAATKLSAAEFLVQSARALPGEVVFLSFSSLTDVALAALLEPNLPWLIKSLVVMGGALYSAGNVSPLAEANFARDAAATQAVFQAFGGREAFARDGPRPAPVVLAPLDVTLQALVTPGDLLQAGASGGASAKLWAKAAGHYRKSYCEIAGICGGIPLHDAHTVAFLLEPGLYTNISELSIEVIVTAEEGRTEHGMSVVDRRAQAGRGGLGERQSRVQALLGVDGERYVRSFLEHLALLP</sequence>
<comment type="similarity">
    <text evidence="1">Belongs to the IUNH family.</text>
</comment>
<dbReference type="Gene3D" id="3.90.245.10">
    <property type="entry name" value="Ribonucleoside hydrolase-like"/>
    <property type="match status" value="1"/>
</dbReference>
<feature type="signal peptide" evidence="5">
    <location>
        <begin position="1"/>
        <end position="23"/>
    </location>
</feature>
<dbReference type="AlphaFoldDB" id="A0A7S4RLG7"/>
<name>A0A7S4RLG7_9DINO</name>
<organism evidence="7">
    <name type="scientific">Alexandrium monilatum</name>
    <dbReference type="NCBI Taxonomy" id="311494"/>
    <lineage>
        <taxon>Eukaryota</taxon>
        <taxon>Sar</taxon>
        <taxon>Alveolata</taxon>
        <taxon>Dinophyceae</taxon>
        <taxon>Gonyaulacales</taxon>
        <taxon>Pyrocystaceae</taxon>
        <taxon>Alexandrium</taxon>
    </lineage>
</organism>
<evidence type="ECO:0000313" key="7">
    <source>
        <dbReference type="EMBL" id="CAE4618482.1"/>
    </source>
</evidence>
<gene>
    <name evidence="7" type="ORF">AMON00008_LOCUS37352</name>
</gene>
<dbReference type="InterPro" id="IPR001910">
    <property type="entry name" value="Inosine/uridine_hydrolase_dom"/>
</dbReference>
<dbReference type="GO" id="GO:0006152">
    <property type="term" value="P:purine nucleoside catabolic process"/>
    <property type="evidence" value="ECO:0007669"/>
    <property type="project" value="TreeGrafter"/>
</dbReference>
<dbReference type="PANTHER" id="PTHR12304:SF4">
    <property type="entry name" value="URIDINE NUCLEOSIDASE"/>
    <property type="match status" value="1"/>
</dbReference>
<protein>
    <recommendedName>
        <fullName evidence="6">Inosine/uridine-preferring nucleoside hydrolase domain-containing protein</fullName>
    </recommendedName>
</protein>
<dbReference type="PANTHER" id="PTHR12304">
    <property type="entry name" value="INOSINE-URIDINE PREFERRING NUCLEOSIDE HYDROLASE"/>
    <property type="match status" value="1"/>
</dbReference>
<feature type="region of interest" description="Disordered" evidence="4">
    <location>
        <begin position="121"/>
        <end position="141"/>
    </location>
</feature>
<accession>A0A7S4RLG7</accession>
<reference evidence="7" key="1">
    <citation type="submission" date="2021-01" db="EMBL/GenBank/DDBJ databases">
        <authorList>
            <person name="Corre E."/>
            <person name="Pelletier E."/>
            <person name="Niang G."/>
            <person name="Scheremetjew M."/>
            <person name="Finn R."/>
            <person name="Kale V."/>
            <person name="Holt S."/>
            <person name="Cochrane G."/>
            <person name="Meng A."/>
            <person name="Brown T."/>
            <person name="Cohen L."/>
        </authorList>
    </citation>
    <scope>NUCLEOTIDE SEQUENCE</scope>
    <source>
        <strain evidence="7">CCMP3105</strain>
    </source>
</reference>
<keyword evidence="5" id="KW-0732">Signal</keyword>
<dbReference type="Pfam" id="PF01156">
    <property type="entry name" value="IU_nuc_hydro"/>
    <property type="match status" value="1"/>
</dbReference>
<feature type="domain" description="Inosine/uridine-preferring nucleoside hydrolase" evidence="6">
    <location>
        <begin position="35"/>
        <end position="373"/>
    </location>
</feature>
<dbReference type="GO" id="GO:0008477">
    <property type="term" value="F:purine nucleosidase activity"/>
    <property type="evidence" value="ECO:0007669"/>
    <property type="project" value="TreeGrafter"/>
</dbReference>
<dbReference type="InterPro" id="IPR036452">
    <property type="entry name" value="Ribo_hydro-like"/>
</dbReference>